<dbReference type="Proteomes" id="UP000652430">
    <property type="component" value="Unassembled WGS sequence"/>
</dbReference>
<evidence type="ECO:0008006" key="3">
    <source>
        <dbReference type="Google" id="ProtNLM"/>
    </source>
</evidence>
<dbReference type="EMBL" id="BNAQ01000002">
    <property type="protein sequence ID" value="GHH16119.1"/>
    <property type="molecule type" value="Genomic_DNA"/>
</dbReference>
<evidence type="ECO:0000313" key="2">
    <source>
        <dbReference type="Proteomes" id="UP000652430"/>
    </source>
</evidence>
<reference evidence="2" key="1">
    <citation type="journal article" date="2019" name="Int. J. Syst. Evol. Microbiol.">
        <title>The Global Catalogue of Microorganisms (GCM) 10K type strain sequencing project: providing services to taxonomists for standard genome sequencing and annotation.</title>
        <authorList>
            <consortium name="The Broad Institute Genomics Platform"/>
            <consortium name="The Broad Institute Genome Sequencing Center for Infectious Disease"/>
            <person name="Wu L."/>
            <person name="Ma J."/>
        </authorList>
    </citation>
    <scope>NUCLEOTIDE SEQUENCE [LARGE SCALE GENOMIC DNA]</scope>
    <source>
        <strain evidence="2">CGMCC 1.8957</strain>
    </source>
</reference>
<gene>
    <name evidence="1" type="ORF">GCM10008023_19760</name>
</gene>
<protein>
    <recommendedName>
        <fullName evidence="3">Ribbon-helix-helix protein, CopG family</fullName>
    </recommendedName>
</protein>
<comment type="caution">
    <text evidence="1">The sequence shown here is derived from an EMBL/GenBank/DDBJ whole genome shotgun (WGS) entry which is preliminary data.</text>
</comment>
<accession>A0ABQ3LN63</accession>
<evidence type="ECO:0000313" key="1">
    <source>
        <dbReference type="EMBL" id="GHH16119.1"/>
    </source>
</evidence>
<dbReference type="RefSeq" id="WP_189676263.1">
    <property type="nucleotide sequence ID" value="NZ_BNAQ01000002.1"/>
</dbReference>
<name>A0ABQ3LN63_9SPHN</name>
<proteinExistence type="predicted"/>
<keyword evidence="2" id="KW-1185">Reference proteome</keyword>
<sequence length="68" mass="7948">MRTVKKLVRVVRLAYRVDMDQEPKDVRLPIMVTATEAKAIDDWRFDKRIPTRAEAIRQLIALGLRAKD</sequence>
<organism evidence="1 2">
    <name type="scientific">Sphingomonas glacialis</name>
    <dbReference type="NCBI Taxonomy" id="658225"/>
    <lineage>
        <taxon>Bacteria</taxon>
        <taxon>Pseudomonadati</taxon>
        <taxon>Pseudomonadota</taxon>
        <taxon>Alphaproteobacteria</taxon>
        <taxon>Sphingomonadales</taxon>
        <taxon>Sphingomonadaceae</taxon>
        <taxon>Sphingomonas</taxon>
    </lineage>
</organism>